<dbReference type="Pfam" id="PF03781">
    <property type="entry name" value="FGE-sulfatase"/>
    <property type="match status" value="1"/>
</dbReference>
<keyword evidence="3" id="KW-1185">Reference proteome</keyword>
<dbReference type="InterPro" id="IPR005532">
    <property type="entry name" value="SUMF_dom"/>
</dbReference>
<feature type="domain" description="Sulfatase-modifying factor enzyme-like" evidence="1">
    <location>
        <begin position="3"/>
        <end position="285"/>
    </location>
</feature>
<dbReference type="PANTHER" id="PTHR23150:SF19">
    <property type="entry name" value="FORMYLGLYCINE-GENERATING ENZYME"/>
    <property type="match status" value="1"/>
</dbReference>
<dbReference type="InterPro" id="IPR042095">
    <property type="entry name" value="SUMF_sf"/>
</dbReference>
<name>A0ABQ4IYW0_9ACTN</name>
<dbReference type="Gene3D" id="3.90.1580.10">
    <property type="entry name" value="paralog of FGE (formylglycine-generating enzyme)"/>
    <property type="match status" value="1"/>
</dbReference>
<dbReference type="Proteomes" id="UP000643165">
    <property type="component" value="Unassembled WGS sequence"/>
</dbReference>
<dbReference type="InterPro" id="IPR016187">
    <property type="entry name" value="CTDL_fold"/>
</dbReference>
<protein>
    <recommendedName>
        <fullName evidence="1">Sulfatase-modifying factor enzyme-like domain-containing protein</fullName>
    </recommendedName>
</protein>
<sequence length="290" mass="32782">MGEMRRVPGGMFRQGTPEWVLDWLDDADQPLPRLWFADETPQFSTVVAPFRIDRFPVTVGEYARFVRDTGYRTEAERRGFGLVYTEHGWVERDGVSWNAPGGPGTGGTEFDDHPVVHVSFTDAQEFAAWCDKRLPTEAEWEFAARGPDFRIWPWGDEWDPGAANTAELHAGPLTSLAAWQQWWRVECARHGPVPRTSPVGAFSERGDSPFGCADMAGNVYEWTSTSSRLYADTVRCDPTVAMAMGRYRVIRGGSWMNFRYQVRCSERMHGDPGGWSSFAHGFRCAADLQR</sequence>
<comment type="caution">
    <text evidence="2">The sequence shown here is derived from an EMBL/GenBank/DDBJ whole genome shotgun (WGS) entry which is preliminary data.</text>
</comment>
<dbReference type="SUPFAM" id="SSF56436">
    <property type="entry name" value="C-type lectin-like"/>
    <property type="match status" value="1"/>
</dbReference>
<dbReference type="InterPro" id="IPR051043">
    <property type="entry name" value="Sulfatase_Mod_Factor_Kinase"/>
</dbReference>
<organism evidence="2 3">
    <name type="scientific">Micromonospora lutea</name>
    <dbReference type="NCBI Taxonomy" id="419825"/>
    <lineage>
        <taxon>Bacteria</taxon>
        <taxon>Bacillati</taxon>
        <taxon>Actinomycetota</taxon>
        <taxon>Actinomycetes</taxon>
        <taxon>Micromonosporales</taxon>
        <taxon>Micromonosporaceae</taxon>
        <taxon>Micromonospora</taxon>
    </lineage>
</organism>
<gene>
    <name evidence="2" type="ORF">Vlu01_35950</name>
</gene>
<evidence type="ECO:0000313" key="3">
    <source>
        <dbReference type="Proteomes" id="UP000643165"/>
    </source>
</evidence>
<evidence type="ECO:0000259" key="1">
    <source>
        <dbReference type="Pfam" id="PF03781"/>
    </source>
</evidence>
<dbReference type="RefSeq" id="WP_204000893.1">
    <property type="nucleotide sequence ID" value="NZ_BOPB01000020.1"/>
</dbReference>
<proteinExistence type="predicted"/>
<evidence type="ECO:0000313" key="2">
    <source>
        <dbReference type="EMBL" id="GIJ22971.1"/>
    </source>
</evidence>
<dbReference type="EMBL" id="BOPB01000020">
    <property type="protein sequence ID" value="GIJ22971.1"/>
    <property type="molecule type" value="Genomic_DNA"/>
</dbReference>
<reference evidence="2 3" key="1">
    <citation type="submission" date="2021-01" db="EMBL/GenBank/DDBJ databases">
        <title>Whole genome shotgun sequence of Verrucosispora lutea NBRC 106530.</title>
        <authorList>
            <person name="Komaki H."/>
            <person name="Tamura T."/>
        </authorList>
    </citation>
    <scope>NUCLEOTIDE SEQUENCE [LARGE SCALE GENOMIC DNA]</scope>
    <source>
        <strain evidence="2 3">NBRC 106530</strain>
    </source>
</reference>
<accession>A0ABQ4IYW0</accession>
<dbReference type="PANTHER" id="PTHR23150">
    <property type="entry name" value="SULFATASE MODIFYING FACTOR 1, 2"/>
    <property type="match status" value="1"/>
</dbReference>